<accession>A0A2W5BZK5</accession>
<name>A0A2W5BZK5_9SPHN</name>
<sequence length="319" mass="36456">MSGPEHFRLSTDDLPILNRQDAIREYFGRMLQRMDYETNDERGMWLKAEAWLLPGISIGRSTYTPLEIERTSELLQDGRDDVMLCKLPSGGRIWLPDGTEVEVAPGDFVLAALNYRLHMQLQATELETTMMFQLPRSSLAGLADPFDERPLRSLSAAMQELALLEGYGRSVMQTPLTSEPLRQTVSRHLIDLSILALGASREASEQASRRGVRAGQLAFAKAEILRRLCEPDLSAASVAQRLRISVRYLHMLFEHEHMTFSEFVTRQRLARAHNLLRDPRRRKARIIDIALEAGFREVRTFNRTFREQFSITPSEAREA</sequence>
<dbReference type="EMBL" id="QFNN01000146">
    <property type="protein sequence ID" value="PZO87158.1"/>
    <property type="molecule type" value="Genomic_DNA"/>
</dbReference>
<keyword evidence="3" id="KW-0804">Transcription</keyword>
<dbReference type="PANTHER" id="PTHR46796:SF6">
    <property type="entry name" value="ARAC SUBFAMILY"/>
    <property type="match status" value="1"/>
</dbReference>
<dbReference type="Gene3D" id="1.10.10.60">
    <property type="entry name" value="Homeodomain-like"/>
    <property type="match status" value="1"/>
</dbReference>
<evidence type="ECO:0000256" key="3">
    <source>
        <dbReference type="ARBA" id="ARBA00023163"/>
    </source>
</evidence>
<evidence type="ECO:0000256" key="2">
    <source>
        <dbReference type="ARBA" id="ARBA00023125"/>
    </source>
</evidence>
<dbReference type="PRINTS" id="PR00032">
    <property type="entry name" value="HTHARAC"/>
</dbReference>
<evidence type="ECO:0000256" key="1">
    <source>
        <dbReference type="ARBA" id="ARBA00023015"/>
    </source>
</evidence>
<evidence type="ECO:0000313" key="5">
    <source>
        <dbReference type="EMBL" id="PZO87158.1"/>
    </source>
</evidence>
<dbReference type="InterPro" id="IPR020449">
    <property type="entry name" value="Tscrpt_reg_AraC-type_HTH"/>
</dbReference>
<dbReference type="InterPro" id="IPR018060">
    <property type="entry name" value="HTH_AraC"/>
</dbReference>
<dbReference type="GO" id="GO:0003700">
    <property type="term" value="F:DNA-binding transcription factor activity"/>
    <property type="evidence" value="ECO:0007669"/>
    <property type="project" value="InterPro"/>
</dbReference>
<dbReference type="PROSITE" id="PS01124">
    <property type="entry name" value="HTH_ARAC_FAMILY_2"/>
    <property type="match status" value="1"/>
</dbReference>
<dbReference type="InterPro" id="IPR050204">
    <property type="entry name" value="AraC_XylS_family_regulators"/>
</dbReference>
<keyword evidence="2" id="KW-0238">DNA-binding</keyword>
<dbReference type="Pfam" id="PF12833">
    <property type="entry name" value="HTH_18"/>
    <property type="match status" value="1"/>
</dbReference>
<dbReference type="InterPro" id="IPR018062">
    <property type="entry name" value="HTH_AraC-typ_CS"/>
</dbReference>
<dbReference type="GO" id="GO:0043565">
    <property type="term" value="F:sequence-specific DNA binding"/>
    <property type="evidence" value="ECO:0007669"/>
    <property type="project" value="InterPro"/>
</dbReference>
<feature type="domain" description="HTH araC/xylS-type" evidence="4">
    <location>
        <begin position="218"/>
        <end position="319"/>
    </location>
</feature>
<dbReference type="Proteomes" id="UP000249066">
    <property type="component" value="Unassembled WGS sequence"/>
</dbReference>
<reference evidence="5 6" key="1">
    <citation type="submission" date="2017-08" db="EMBL/GenBank/DDBJ databases">
        <title>Infants hospitalized years apart are colonized by the same room-sourced microbial strains.</title>
        <authorList>
            <person name="Brooks B."/>
            <person name="Olm M.R."/>
            <person name="Firek B.A."/>
            <person name="Baker R."/>
            <person name="Thomas B.C."/>
            <person name="Morowitz M.J."/>
            <person name="Banfield J.F."/>
        </authorList>
    </citation>
    <scope>NUCLEOTIDE SEQUENCE [LARGE SCALE GENOMIC DNA]</scope>
    <source>
        <strain evidence="5">S2_018_000_R2_101</strain>
    </source>
</reference>
<evidence type="ECO:0000313" key="6">
    <source>
        <dbReference type="Proteomes" id="UP000249066"/>
    </source>
</evidence>
<keyword evidence="1" id="KW-0805">Transcription regulation</keyword>
<protein>
    <recommendedName>
        <fullName evidence="4">HTH araC/xylS-type domain-containing protein</fullName>
    </recommendedName>
</protein>
<organism evidence="5 6">
    <name type="scientific">Sphingomonas sanxanigenens</name>
    <dbReference type="NCBI Taxonomy" id="397260"/>
    <lineage>
        <taxon>Bacteria</taxon>
        <taxon>Pseudomonadati</taxon>
        <taxon>Pseudomonadota</taxon>
        <taxon>Alphaproteobacteria</taxon>
        <taxon>Sphingomonadales</taxon>
        <taxon>Sphingomonadaceae</taxon>
        <taxon>Sphingomonas</taxon>
    </lineage>
</organism>
<comment type="caution">
    <text evidence="5">The sequence shown here is derived from an EMBL/GenBank/DDBJ whole genome shotgun (WGS) entry which is preliminary data.</text>
</comment>
<evidence type="ECO:0000259" key="4">
    <source>
        <dbReference type="PROSITE" id="PS01124"/>
    </source>
</evidence>
<dbReference type="AlphaFoldDB" id="A0A2W5BZK5"/>
<gene>
    <name evidence="5" type="ORF">DI623_15270</name>
</gene>
<proteinExistence type="predicted"/>
<dbReference type="SUPFAM" id="SSF46689">
    <property type="entry name" value="Homeodomain-like"/>
    <property type="match status" value="1"/>
</dbReference>
<dbReference type="SMART" id="SM00342">
    <property type="entry name" value="HTH_ARAC"/>
    <property type="match status" value="1"/>
</dbReference>
<dbReference type="PANTHER" id="PTHR46796">
    <property type="entry name" value="HTH-TYPE TRANSCRIPTIONAL ACTIVATOR RHAS-RELATED"/>
    <property type="match status" value="1"/>
</dbReference>
<dbReference type="InterPro" id="IPR009057">
    <property type="entry name" value="Homeodomain-like_sf"/>
</dbReference>
<dbReference type="PROSITE" id="PS00041">
    <property type="entry name" value="HTH_ARAC_FAMILY_1"/>
    <property type="match status" value="1"/>
</dbReference>